<comment type="caution">
    <text evidence="5">The sequence shown here is derived from an EMBL/GenBank/DDBJ whole genome shotgun (WGS) entry which is preliminary data.</text>
</comment>
<reference evidence="5" key="1">
    <citation type="submission" date="2022-12" db="EMBL/GenBank/DDBJ databases">
        <title>Bacterial isolates from different developmental stages of Nematostella vectensis.</title>
        <authorList>
            <person name="Fraune S."/>
        </authorList>
    </citation>
    <scope>NUCLEOTIDE SEQUENCE</scope>
    <source>
        <strain evidence="5">G21630-S1</strain>
    </source>
</reference>
<dbReference type="SMART" id="SM00344">
    <property type="entry name" value="HTH_ASNC"/>
    <property type="match status" value="1"/>
</dbReference>
<gene>
    <name evidence="5" type="ORF">O4H49_16490</name>
</gene>
<protein>
    <submittedName>
        <fullName evidence="5">Lrp/AsnC family transcriptional regulator</fullName>
    </submittedName>
</protein>
<dbReference type="RefSeq" id="WP_269424538.1">
    <property type="nucleotide sequence ID" value="NZ_JAPWGY010000007.1"/>
</dbReference>
<dbReference type="InterPro" id="IPR011008">
    <property type="entry name" value="Dimeric_a/b-barrel"/>
</dbReference>
<dbReference type="EMBL" id="JAPWGY010000007">
    <property type="protein sequence ID" value="MCZ4282387.1"/>
    <property type="molecule type" value="Genomic_DNA"/>
</dbReference>
<dbReference type="InterPro" id="IPR019887">
    <property type="entry name" value="Tscrpt_reg_AsnC/Lrp_C"/>
</dbReference>
<dbReference type="PANTHER" id="PTHR30154:SF34">
    <property type="entry name" value="TRANSCRIPTIONAL REGULATOR AZLB"/>
    <property type="match status" value="1"/>
</dbReference>
<proteinExistence type="predicted"/>
<evidence type="ECO:0000256" key="3">
    <source>
        <dbReference type="ARBA" id="ARBA00023163"/>
    </source>
</evidence>
<dbReference type="InterPro" id="IPR036388">
    <property type="entry name" value="WH-like_DNA-bd_sf"/>
</dbReference>
<dbReference type="SUPFAM" id="SSF54909">
    <property type="entry name" value="Dimeric alpha+beta barrel"/>
    <property type="match status" value="1"/>
</dbReference>
<evidence type="ECO:0000313" key="6">
    <source>
        <dbReference type="Proteomes" id="UP001069802"/>
    </source>
</evidence>
<dbReference type="PRINTS" id="PR00033">
    <property type="entry name" value="HTHASNC"/>
</dbReference>
<evidence type="ECO:0000256" key="2">
    <source>
        <dbReference type="ARBA" id="ARBA00023125"/>
    </source>
</evidence>
<dbReference type="Gene3D" id="3.30.70.920">
    <property type="match status" value="1"/>
</dbReference>
<dbReference type="Proteomes" id="UP001069802">
    <property type="component" value="Unassembled WGS sequence"/>
</dbReference>
<evidence type="ECO:0000256" key="1">
    <source>
        <dbReference type="ARBA" id="ARBA00023015"/>
    </source>
</evidence>
<dbReference type="PANTHER" id="PTHR30154">
    <property type="entry name" value="LEUCINE-RESPONSIVE REGULATORY PROTEIN"/>
    <property type="match status" value="1"/>
</dbReference>
<feature type="domain" description="HTH asnC-type" evidence="4">
    <location>
        <begin position="10"/>
        <end position="72"/>
    </location>
</feature>
<sequence length="147" mass="16646">MNTKDPLYKFDDLDRELITVLRRDGRASISKLAQILKVSRGTIQNRIDRLLETGALLGFTIRVREDSQPGLIKAIMTIEVAGRSTTQVIRKLRGLPELHTLHTTNGSWDLIAEIRAQSLHDFDRILREVRMIEGILNSETSILLSSV</sequence>
<dbReference type="PROSITE" id="PS50956">
    <property type="entry name" value="HTH_ASNC_2"/>
    <property type="match status" value="1"/>
</dbReference>
<evidence type="ECO:0000313" key="5">
    <source>
        <dbReference type="EMBL" id="MCZ4282387.1"/>
    </source>
</evidence>
<dbReference type="Pfam" id="PF13404">
    <property type="entry name" value="HTH_AsnC-type"/>
    <property type="match status" value="1"/>
</dbReference>
<dbReference type="Gene3D" id="1.10.10.10">
    <property type="entry name" value="Winged helix-like DNA-binding domain superfamily/Winged helix DNA-binding domain"/>
    <property type="match status" value="1"/>
</dbReference>
<dbReference type="InterPro" id="IPR000485">
    <property type="entry name" value="AsnC-type_HTH_dom"/>
</dbReference>
<accession>A0ABT4LR13</accession>
<name>A0ABT4LR13_9PROT</name>
<dbReference type="InterPro" id="IPR036390">
    <property type="entry name" value="WH_DNA-bd_sf"/>
</dbReference>
<keyword evidence="3" id="KW-0804">Transcription</keyword>
<keyword evidence="6" id="KW-1185">Reference proteome</keyword>
<organism evidence="5 6">
    <name type="scientific">Kiloniella laminariae</name>
    <dbReference type="NCBI Taxonomy" id="454162"/>
    <lineage>
        <taxon>Bacteria</taxon>
        <taxon>Pseudomonadati</taxon>
        <taxon>Pseudomonadota</taxon>
        <taxon>Alphaproteobacteria</taxon>
        <taxon>Rhodospirillales</taxon>
        <taxon>Kiloniellaceae</taxon>
        <taxon>Kiloniella</taxon>
    </lineage>
</organism>
<dbReference type="Pfam" id="PF01037">
    <property type="entry name" value="AsnC_trans_reg"/>
    <property type="match status" value="1"/>
</dbReference>
<evidence type="ECO:0000259" key="4">
    <source>
        <dbReference type="PROSITE" id="PS50956"/>
    </source>
</evidence>
<dbReference type="InterPro" id="IPR019888">
    <property type="entry name" value="Tscrpt_reg_AsnC-like"/>
</dbReference>
<keyword evidence="2" id="KW-0238">DNA-binding</keyword>
<keyword evidence="1" id="KW-0805">Transcription regulation</keyword>
<dbReference type="SUPFAM" id="SSF46785">
    <property type="entry name" value="Winged helix' DNA-binding domain"/>
    <property type="match status" value="1"/>
</dbReference>